<sequence>MSQISEKILRCILQLMLPSDCTLGNWTRPLLSQD</sequence>
<organism evidence="1">
    <name type="scientific">Arundo donax</name>
    <name type="common">Giant reed</name>
    <name type="synonym">Donax arundinaceus</name>
    <dbReference type="NCBI Taxonomy" id="35708"/>
    <lineage>
        <taxon>Eukaryota</taxon>
        <taxon>Viridiplantae</taxon>
        <taxon>Streptophyta</taxon>
        <taxon>Embryophyta</taxon>
        <taxon>Tracheophyta</taxon>
        <taxon>Spermatophyta</taxon>
        <taxon>Magnoliopsida</taxon>
        <taxon>Liliopsida</taxon>
        <taxon>Poales</taxon>
        <taxon>Poaceae</taxon>
        <taxon>PACMAD clade</taxon>
        <taxon>Arundinoideae</taxon>
        <taxon>Arundineae</taxon>
        <taxon>Arundo</taxon>
    </lineage>
</organism>
<proteinExistence type="predicted"/>
<dbReference type="EMBL" id="GBRH01259128">
    <property type="protein sequence ID" value="JAD38767.1"/>
    <property type="molecule type" value="Transcribed_RNA"/>
</dbReference>
<dbReference type="AlphaFoldDB" id="A0A0A8ZVC3"/>
<accession>A0A0A8ZVC3</accession>
<reference evidence="1" key="2">
    <citation type="journal article" date="2015" name="Data Brief">
        <title>Shoot transcriptome of the giant reed, Arundo donax.</title>
        <authorList>
            <person name="Barrero R.A."/>
            <person name="Guerrero F.D."/>
            <person name="Moolhuijzen P."/>
            <person name="Goolsby J.A."/>
            <person name="Tidwell J."/>
            <person name="Bellgard S.E."/>
            <person name="Bellgard M.I."/>
        </authorList>
    </citation>
    <scope>NUCLEOTIDE SEQUENCE</scope>
    <source>
        <tissue evidence="1">Shoot tissue taken approximately 20 cm above the soil surface</tissue>
    </source>
</reference>
<name>A0A0A8ZVC3_ARUDO</name>
<evidence type="ECO:0000313" key="1">
    <source>
        <dbReference type="EMBL" id="JAD38767.1"/>
    </source>
</evidence>
<protein>
    <submittedName>
        <fullName evidence="1">Uncharacterized protein</fullName>
    </submittedName>
</protein>
<reference evidence="1" key="1">
    <citation type="submission" date="2014-09" db="EMBL/GenBank/DDBJ databases">
        <authorList>
            <person name="Magalhaes I.L.F."/>
            <person name="Oliveira U."/>
            <person name="Santos F.R."/>
            <person name="Vidigal T.H.D.A."/>
            <person name="Brescovit A.D."/>
            <person name="Santos A.J."/>
        </authorList>
    </citation>
    <scope>NUCLEOTIDE SEQUENCE</scope>
    <source>
        <tissue evidence="1">Shoot tissue taken approximately 20 cm above the soil surface</tissue>
    </source>
</reference>